<organism evidence="2 3">
    <name type="scientific">Limnobaculum xujianqingii</name>
    <dbReference type="NCBI Taxonomy" id="2738837"/>
    <lineage>
        <taxon>Bacteria</taxon>
        <taxon>Pseudomonadati</taxon>
        <taxon>Pseudomonadota</taxon>
        <taxon>Gammaproteobacteria</taxon>
        <taxon>Enterobacterales</taxon>
        <taxon>Budviciaceae</taxon>
        <taxon>Limnobaculum</taxon>
    </lineage>
</organism>
<sequence>MIYPTETGKAGEVMRLRTLEGVWIQGKLRMWGRWSYIGGGKAGNMFNRLLSEKMTKTAISRVLAHLKKSGLDKGEMAAYFADMLNSKHKSSLVFCTDSEALIIDGVVGEVLNKHPALIGLLHQRYKGKGMSKKEMARELNFMHTGQCLRTCETRIDTWLSIAEFMLYKPMCDAFDTKHDRFYLQDCAEHA</sequence>
<dbReference type="EMBL" id="JADRCQ010000015">
    <property type="protein sequence ID" value="MBK5075159.1"/>
    <property type="molecule type" value="Genomic_DNA"/>
</dbReference>
<accession>A0A9D7ALJ6</accession>
<reference evidence="2 4" key="1">
    <citation type="submission" date="2020-11" db="EMBL/GenBank/DDBJ databases">
        <title>Insectihabitans protaetiae gen. nov. sp. nov. and Insectihabitans allomyrinae sp. nov., isolated from larvae of Protaetia brevitarsis seulensis and Allomyrina dichotoma, respectively.</title>
        <authorList>
            <person name="Lee S.D."/>
            <person name="Byeon Y.-S."/>
            <person name="Kim S.-M."/>
            <person name="Yang H.L."/>
            <person name="Kim I.S."/>
        </authorList>
    </citation>
    <scope>NUCLEOTIDE SEQUENCE</scope>
    <source>
        <strain evidence="2">CWB-B4</strain>
        <strain evidence="1 4">CWB-B43</strain>
    </source>
</reference>
<name>A0A9D7ALJ6_9GAMM</name>
<dbReference type="AlphaFoldDB" id="A0A9D7ALJ6"/>
<dbReference type="Proteomes" id="UP001296969">
    <property type="component" value="Unassembled WGS sequence"/>
</dbReference>
<keyword evidence="4" id="KW-1185">Reference proteome</keyword>
<dbReference type="EMBL" id="JADRCP010000015">
    <property type="protein sequence ID" value="MBK5178469.1"/>
    <property type="molecule type" value="Genomic_DNA"/>
</dbReference>
<dbReference type="Proteomes" id="UP000807542">
    <property type="component" value="Unassembled WGS sequence"/>
</dbReference>
<dbReference type="Pfam" id="PF06576">
    <property type="entry name" value="DUF1133"/>
    <property type="match status" value="1"/>
</dbReference>
<evidence type="ECO:0000313" key="1">
    <source>
        <dbReference type="EMBL" id="MBK5075159.1"/>
    </source>
</evidence>
<evidence type="ECO:0000313" key="3">
    <source>
        <dbReference type="Proteomes" id="UP000807542"/>
    </source>
</evidence>
<dbReference type="InterPro" id="IPR010557">
    <property type="entry name" value="DUF1133"/>
</dbReference>
<evidence type="ECO:0000313" key="2">
    <source>
        <dbReference type="EMBL" id="MBK5178469.1"/>
    </source>
</evidence>
<gene>
    <name evidence="2" type="ORF">I2492_19355</name>
    <name evidence="1" type="ORF">I2493_19350</name>
</gene>
<evidence type="ECO:0000313" key="4">
    <source>
        <dbReference type="Proteomes" id="UP001296969"/>
    </source>
</evidence>
<proteinExistence type="predicted"/>
<comment type="caution">
    <text evidence="2">The sequence shown here is derived from an EMBL/GenBank/DDBJ whole genome shotgun (WGS) entry which is preliminary data.</text>
</comment>
<dbReference type="RefSeq" id="WP_228399502.1">
    <property type="nucleotide sequence ID" value="NZ_JADRCP010000015.1"/>
</dbReference>
<protein>
    <submittedName>
        <fullName evidence="2">DUF1133 family protein</fullName>
    </submittedName>
</protein>